<accession>A0ABP5U5J7</accession>
<evidence type="ECO:0000313" key="2">
    <source>
        <dbReference type="Proteomes" id="UP001501444"/>
    </source>
</evidence>
<sequence>MRGSRDMAGQDEHEDAELQLEVALALLPLIGRCVQLEHGRAVRLQGNRLDDTQDRRALVREVARRWRALKPNQRRRYPGDPGLAIVAFAAEYVEDVEHMAPDDGDYRGADYDASLEVVWRRHVEAIRQRDEAA</sequence>
<comment type="caution">
    <text evidence="1">The sequence shown here is derived from an EMBL/GenBank/DDBJ whole genome shotgun (WGS) entry which is preliminary data.</text>
</comment>
<reference evidence="2" key="1">
    <citation type="journal article" date="2019" name="Int. J. Syst. Evol. Microbiol.">
        <title>The Global Catalogue of Microorganisms (GCM) 10K type strain sequencing project: providing services to taxonomists for standard genome sequencing and annotation.</title>
        <authorList>
            <consortium name="The Broad Institute Genomics Platform"/>
            <consortium name="The Broad Institute Genome Sequencing Center for Infectious Disease"/>
            <person name="Wu L."/>
            <person name="Ma J."/>
        </authorList>
    </citation>
    <scope>NUCLEOTIDE SEQUENCE [LARGE SCALE GENOMIC DNA]</scope>
    <source>
        <strain evidence="2">JCM 3272</strain>
    </source>
</reference>
<organism evidence="1 2">
    <name type="scientific">Dactylosporangium salmoneum</name>
    <dbReference type="NCBI Taxonomy" id="53361"/>
    <lineage>
        <taxon>Bacteria</taxon>
        <taxon>Bacillati</taxon>
        <taxon>Actinomycetota</taxon>
        <taxon>Actinomycetes</taxon>
        <taxon>Micromonosporales</taxon>
        <taxon>Micromonosporaceae</taxon>
        <taxon>Dactylosporangium</taxon>
    </lineage>
</organism>
<dbReference type="EMBL" id="BAAARV010000067">
    <property type="protein sequence ID" value="GAA2368152.1"/>
    <property type="molecule type" value="Genomic_DNA"/>
</dbReference>
<proteinExistence type="predicted"/>
<gene>
    <name evidence="1" type="ORF">GCM10010170_067960</name>
</gene>
<evidence type="ECO:0000313" key="1">
    <source>
        <dbReference type="EMBL" id="GAA2368152.1"/>
    </source>
</evidence>
<name>A0ABP5U5J7_9ACTN</name>
<keyword evidence="2" id="KW-1185">Reference proteome</keyword>
<dbReference type="Proteomes" id="UP001501444">
    <property type="component" value="Unassembled WGS sequence"/>
</dbReference>
<protein>
    <submittedName>
        <fullName evidence="1">Uncharacterized protein</fullName>
    </submittedName>
</protein>